<keyword evidence="3 7" id="KW-1133">Transmembrane helix</keyword>
<feature type="transmembrane region" description="Helical" evidence="7">
    <location>
        <begin position="108"/>
        <end position="128"/>
    </location>
</feature>
<sequence length="410" mass="45667">MSVFGGLDLCLFPAGTPPDGVKSNFTNPPTYAPVVIAVTVVVLFFASLFTGCRLLANWKKLTWTDHCNTLALIFSLAQSGLMLAHMFGTSGTYQRVGFSEIMPNQQMMLVPGLIFSKVSLFLLFLQIFDIRDGMRLAIRIGIAATLIIYFPSFPMAGYYQAPSPGQSWENVMITGRPQNGIYWGIVQSALGILLDLYMFVLPLPIITQLHISKTKRNQLVLVFSTAFISEVRGVVANILSLVYRVIEYKNMKDATWFLYVLLLCTVVELNIAIIVCSVPGLAKFFRTYAADWTPIETLRSKFFSPGNSSNSSGSNLYNKHGWPAARQAEQKLDPHVESATSQSTSASLHRGGIDESHEYVDLQERWQIDPYLDTRGPEYSWMYMENEMNGVSTGRSSQEKVHAFQSGQGA</sequence>
<feature type="transmembrane region" description="Helical" evidence="7">
    <location>
        <begin position="256"/>
        <end position="278"/>
    </location>
</feature>
<comment type="caution">
    <text evidence="9">The sequence shown here is derived from an EMBL/GenBank/DDBJ whole genome shotgun (WGS) entry which is preliminary data.</text>
</comment>
<reference evidence="9" key="1">
    <citation type="submission" date="2023-06" db="EMBL/GenBank/DDBJ databases">
        <authorList>
            <person name="Noh H."/>
        </authorList>
    </citation>
    <scope>NUCLEOTIDE SEQUENCE</scope>
    <source>
        <strain evidence="9">DUCC20226</strain>
    </source>
</reference>
<keyword evidence="10" id="KW-1185">Reference proteome</keyword>
<name>A0AAD9S844_PHOAM</name>
<dbReference type="GO" id="GO:0016020">
    <property type="term" value="C:membrane"/>
    <property type="evidence" value="ECO:0007669"/>
    <property type="project" value="UniProtKB-SubCell"/>
</dbReference>
<dbReference type="PANTHER" id="PTHR33048:SF47">
    <property type="entry name" value="INTEGRAL MEMBRANE PROTEIN-RELATED"/>
    <property type="match status" value="1"/>
</dbReference>
<gene>
    <name evidence="9" type="ORF">N8I77_011314</name>
</gene>
<feature type="transmembrane region" description="Helical" evidence="7">
    <location>
        <begin position="219"/>
        <end position="244"/>
    </location>
</feature>
<dbReference type="AlphaFoldDB" id="A0AAD9S844"/>
<evidence type="ECO:0000313" key="10">
    <source>
        <dbReference type="Proteomes" id="UP001265746"/>
    </source>
</evidence>
<feature type="domain" description="Rhodopsin" evidence="8">
    <location>
        <begin position="58"/>
        <end position="286"/>
    </location>
</feature>
<keyword evidence="2 7" id="KW-0812">Transmembrane</keyword>
<proteinExistence type="inferred from homology"/>
<organism evidence="9 10">
    <name type="scientific">Phomopsis amygdali</name>
    <name type="common">Fusicoccum amygdali</name>
    <dbReference type="NCBI Taxonomy" id="1214568"/>
    <lineage>
        <taxon>Eukaryota</taxon>
        <taxon>Fungi</taxon>
        <taxon>Dikarya</taxon>
        <taxon>Ascomycota</taxon>
        <taxon>Pezizomycotina</taxon>
        <taxon>Sordariomycetes</taxon>
        <taxon>Sordariomycetidae</taxon>
        <taxon>Diaporthales</taxon>
        <taxon>Diaporthaceae</taxon>
        <taxon>Diaporthe</taxon>
    </lineage>
</organism>
<protein>
    <recommendedName>
        <fullName evidence="8">Rhodopsin domain-containing protein</fullName>
    </recommendedName>
</protein>
<evidence type="ECO:0000256" key="4">
    <source>
        <dbReference type="ARBA" id="ARBA00023136"/>
    </source>
</evidence>
<evidence type="ECO:0000256" key="3">
    <source>
        <dbReference type="ARBA" id="ARBA00022989"/>
    </source>
</evidence>
<evidence type="ECO:0000256" key="1">
    <source>
        <dbReference type="ARBA" id="ARBA00004141"/>
    </source>
</evidence>
<keyword evidence="4 7" id="KW-0472">Membrane</keyword>
<comment type="similarity">
    <text evidence="5">Belongs to the SAT4 family.</text>
</comment>
<feature type="compositionally biased region" description="Polar residues" evidence="6">
    <location>
        <begin position="338"/>
        <end position="347"/>
    </location>
</feature>
<dbReference type="InterPro" id="IPR049326">
    <property type="entry name" value="Rhodopsin_dom_fungi"/>
</dbReference>
<feature type="transmembrane region" description="Helical" evidence="7">
    <location>
        <begin position="31"/>
        <end position="56"/>
    </location>
</feature>
<feature type="transmembrane region" description="Helical" evidence="7">
    <location>
        <begin position="68"/>
        <end position="88"/>
    </location>
</feature>
<dbReference type="EMBL" id="JAUJFL010000007">
    <property type="protein sequence ID" value="KAK2599573.1"/>
    <property type="molecule type" value="Genomic_DNA"/>
</dbReference>
<dbReference type="Pfam" id="PF20684">
    <property type="entry name" value="Fung_rhodopsin"/>
    <property type="match status" value="1"/>
</dbReference>
<evidence type="ECO:0000256" key="5">
    <source>
        <dbReference type="ARBA" id="ARBA00038359"/>
    </source>
</evidence>
<feature type="transmembrane region" description="Helical" evidence="7">
    <location>
        <begin position="140"/>
        <end position="161"/>
    </location>
</feature>
<evidence type="ECO:0000259" key="8">
    <source>
        <dbReference type="Pfam" id="PF20684"/>
    </source>
</evidence>
<evidence type="ECO:0000256" key="6">
    <source>
        <dbReference type="SAM" id="MobiDB-lite"/>
    </source>
</evidence>
<accession>A0AAD9S844</accession>
<evidence type="ECO:0000256" key="2">
    <source>
        <dbReference type="ARBA" id="ARBA00022692"/>
    </source>
</evidence>
<comment type="subcellular location">
    <subcellularLocation>
        <location evidence="1">Membrane</location>
        <topology evidence="1">Multi-pass membrane protein</topology>
    </subcellularLocation>
</comment>
<feature type="region of interest" description="Disordered" evidence="6">
    <location>
        <begin position="330"/>
        <end position="350"/>
    </location>
</feature>
<evidence type="ECO:0000256" key="7">
    <source>
        <dbReference type="SAM" id="Phobius"/>
    </source>
</evidence>
<dbReference type="PANTHER" id="PTHR33048">
    <property type="entry name" value="PTH11-LIKE INTEGRAL MEMBRANE PROTEIN (AFU_ORTHOLOGUE AFUA_5G11245)"/>
    <property type="match status" value="1"/>
</dbReference>
<evidence type="ECO:0000313" key="9">
    <source>
        <dbReference type="EMBL" id="KAK2599573.1"/>
    </source>
</evidence>
<dbReference type="Proteomes" id="UP001265746">
    <property type="component" value="Unassembled WGS sequence"/>
</dbReference>
<feature type="transmembrane region" description="Helical" evidence="7">
    <location>
        <begin position="181"/>
        <end position="207"/>
    </location>
</feature>
<dbReference type="InterPro" id="IPR052337">
    <property type="entry name" value="SAT4-like"/>
</dbReference>